<dbReference type="PROSITE" id="PS51864">
    <property type="entry name" value="ASTACIN"/>
    <property type="match status" value="1"/>
</dbReference>
<protein>
    <recommendedName>
        <fullName evidence="7">Metalloendopeptidase</fullName>
        <ecNumber evidence="7">3.4.24.-</ecNumber>
    </recommendedName>
</protein>
<dbReference type="PRINTS" id="PR00480">
    <property type="entry name" value="ASTACIN"/>
</dbReference>
<dbReference type="GO" id="GO:0008270">
    <property type="term" value="F:zinc ion binding"/>
    <property type="evidence" value="ECO:0007669"/>
    <property type="project" value="UniProtKB-UniRule"/>
</dbReference>
<feature type="compositionally biased region" description="Basic residues" evidence="8">
    <location>
        <begin position="138"/>
        <end position="150"/>
    </location>
</feature>
<feature type="binding site" evidence="6">
    <location>
        <position position="284"/>
    </location>
    <ligand>
        <name>Zn(2+)</name>
        <dbReference type="ChEBI" id="CHEBI:29105"/>
        <note>catalytic</note>
    </ligand>
</feature>
<feature type="region of interest" description="Disordered" evidence="8">
    <location>
        <begin position="1"/>
        <end position="213"/>
    </location>
</feature>
<dbReference type="SMART" id="SM00235">
    <property type="entry name" value="ZnMc"/>
    <property type="match status" value="1"/>
</dbReference>
<feature type="compositionally biased region" description="Basic and acidic residues" evidence="8">
    <location>
        <begin position="56"/>
        <end position="99"/>
    </location>
</feature>
<reference evidence="10 11" key="1">
    <citation type="submission" date="2018-04" db="EMBL/GenBank/DDBJ databases">
        <authorList>
            <person name="Zhang X."/>
            <person name="Yuan J."/>
            <person name="Li F."/>
            <person name="Xiang J."/>
        </authorList>
    </citation>
    <scope>NUCLEOTIDE SEQUENCE [LARGE SCALE GENOMIC DNA]</scope>
    <source>
        <tissue evidence="10">Muscle</tissue>
    </source>
</reference>
<feature type="active site" evidence="6">
    <location>
        <position position="281"/>
    </location>
</feature>
<keyword evidence="4 6" id="KW-0862">Zinc</keyword>
<sequence length="295" mass="33297">MVPARKSRRQSKPPAKLQDFVYEDGREKEKGVTTPEKKKVEATKQSKKKNVANSETPDKKQMDDSQEPRRSGRTPKLSEKLKSYLNDKVDAKMEVETAAKKQSKKSSTSLGSPTDSIHLKEPRVTLRKLSVSSGVKNLKSHTKSQIKNKSPRLPSTPERNVKGNERQASSKRNKMTKRKLSEMDGIEVKAKPSPTNPQRPISKTKKTRVSTNGSCERLTRMDHWAEHTCLTFEEASDLSGPHLKYKKLSGCYSFLGRLWWQSGRDSSIGENCDRLGIVAHEIGHAVGFFHEQSRL</sequence>
<proteinExistence type="predicted"/>
<keyword evidence="3 6" id="KW-0378">Hydrolase</keyword>
<dbReference type="GO" id="GO:0004222">
    <property type="term" value="F:metalloendopeptidase activity"/>
    <property type="evidence" value="ECO:0007669"/>
    <property type="project" value="UniProtKB-UniRule"/>
</dbReference>
<name>A0A3R7N2X8_PENVA</name>
<dbReference type="PANTHER" id="PTHR10127:SF780">
    <property type="entry name" value="METALLOENDOPEPTIDASE"/>
    <property type="match status" value="1"/>
</dbReference>
<dbReference type="EMBL" id="QCYY01001726">
    <property type="protein sequence ID" value="ROT75825.1"/>
    <property type="molecule type" value="Genomic_DNA"/>
</dbReference>
<organism evidence="10 11">
    <name type="scientific">Penaeus vannamei</name>
    <name type="common">Whiteleg shrimp</name>
    <name type="synonym">Litopenaeus vannamei</name>
    <dbReference type="NCBI Taxonomy" id="6689"/>
    <lineage>
        <taxon>Eukaryota</taxon>
        <taxon>Metazoa</taxon>
        <taxon>Ecdysozoa</taxon>
        <taxon>Arthropoda</taxon>
        <taxon>Crustacea</taxon>
        <taxon>Multicrustacea</taxon>
        <taxon>Malacostraca</taxon>
        <taxon>Eumalacostraca</taxon>
        <taxon>Eucarida</taxon>
        <taxon>Decapoda</taxon>
        <taxon>Dendrobranchiata</taxon>
        <taxon>Penaeoidea</taxon>
        <taxon>Penaeidae</taxon>
        <taxon>Penaeus</taxon>
    </lineage>
</organism>
<dbReference type="PANTHER" id="PTHR10127">
    <property type="entry name" value="DISCOIDIN, CUB, EGF, LAMININ , AND ZINC METALLOPROTEASE DOMAIN CONTAINING"/>
    <property type="match status" value="1"/>
</dbReference>
<dbReference type="Proteomes" id="UP000283509">
    <property type="component" value="Unassembled WGS sequence"/>
</dbReference>
<dbReference type="SUPFAM" id="SSF55486">
    <property type="entry name" value="Metalloproteases ('zincins'), catalytic domain"/>
    <property type="match status" value="1"/>
</dbReference>
<dbReference type="OrthoDB" id="6365124at2759"/>
<comment type="cofactor">
    <cofactor evidence="6 7">
        <name>Zn(2+)</name>
        <dbReference type="ChEBI" id="CHEBI:29105"/>
    </cofactor>
    <text evidence="6 7">Binds 1 zinc ion per subunit.</text>
</comment>
<evidence type="ECO:0000256" key="8">
    <source>
        <dbReference type="SAM" id="MobiDB-lite"/>
    </source>
</evidence>
<evidence type="ECO:0000313" key="11">
    <source>
        <dbReference type="Proteomes" id="UP000283509"/>
    </source>
</evidence>
<reference evidence="10 11" key="2">
    <citation type="submission" date="2019-01" db="EMBL/GenBank/DDBJ databases">
        <title>The decoding of complex shrimp genome reveals the adaptation for benthos swimmer, frequently molting mechanism and breeding impact on genome.</title>
        <authorList>
            <person name="Sun Y."/>
            <person name="Gao Y."/>
            <person name="Yu Y."/>
        </authorList>
    </citation>
    <scope>NUCLEOTIDE SEQUENCE [LARGE SCALE GENOMIC DNA]</scope>
    <source>
        <tissue evidence="10">Muscle</tissue>
    </source>
</reference>
<evidence type="ECO:0000256" key="6">
    <source>
        <dbReference type="PROSITE-ProRule" id="PRU01211"/>
    </source>
</evidence>
<evidence type="ECO:0000256" key="1">
    <source>
        <dbReference type="ARBA" id="ARBA00022670"/>
    </source>
</evidence>
<keyword evidence="1 6" id="KW-0645">Protease</keyword>
<evidence type="ECO:0000259" key="9">
    <source>
        <dbReference type="PROSITE" id="PS51864"/>
    </source>
</evidence>
<evidence type="ECO:0000313" key="10">
    <source>
        <dbReference type="EMBL" id="ROT75825.1"/>
    </source>
</evidence>
<dbReference type="InterPro" id="IPR001506">
    <property type="entry name" value="Peptidase_M12A"/>
</dbReference>
<comment type="caution">
    <text evidence="10">The sequence shown here is derived from an EMBL/GenBank/DDBJ whole genome shotgun (WGS) entry which is preliminary data.</text>
</comment>
<keyword evidence="5 6" id="KW-0482">Metalloprotease</keyword>
<keyword evidence="2 6" id="KW-0479">Metal-binding</keyword>
<dbReference type="InterPro" id="IPR024079">
    <property type="entry name" value="MetalloPept_cat_dom_sf"/>
</dbReference>
<dbReference type="InterPro" id="IPR006026">
    <property type="entry name" value="Peptidase_Metallo"/>
</dbReference>
<gene>
    <name evidence="10" type="ORF">C7M84_005611</name>
</gene>
<dbReference type="Gene3D" id="3.40.390.10">
    <property type="entry name" value="Collagenase (Catalytic Domain)"/>
    <property type="match status" value="1"/>
</dbReference>
<accession>A0A3R7N2X8</accession>
<comment type="caution">
    <text evidence="6">Lacks conserved residue(s) required for the propagation of feature annotation.</text>
</comment>
<evidence type="ECO:0000256" key="7">
    <source>
        <dbReference type="RuleBase" id="RU361183"/>
    </source>
</evidence>
<feature type="compositionally biased region" description="Basic residues" evidence="8">
    <location>
        <begin position="1"/>
        <end position="11"/>
    </location>
</feature>
<feature type="domain" description="Peptidase M12A" evidence="9">
    <location>
        <begin position="173"/>
        <end position="295"/>
    </location>
</feature>
<dbReference type="GO" id="GO:0006508">
    <property type="term" value="P:proteolysis"/>
    <property type="evidence" value="ECO:0007669"/>
    <property type="project" value="UniProtKB-KW"/>
</dbReference>
<evidence type="ECO:0000256" key="5">
    <source>
        <dbReference type="ARBA" id="ARBA00023049"/>
    </source>
</evidence>
<feature type="binding site" evidence="6">
    <location>
        <position position="290"/>
    </location>
    <ligand>
        <name>Zn(2+)</name>
        <dbReference type="ChEBI" id="CHEBI:29105"/>
        <note>catalytic</note>
    </ligand>
</feature>
<keyword evidence="11" id="KW-1185">Reference proteome</keyword>
<evidence type="ECO:0000256" key="3">
    <source>
        <dbReference type="ARBA" id="ARBA00022801"/>
    </source>
</evidence>
<feature type="compositionally biased region" description="Basic and acidic residues" evidence="8">
    <location>
        <begin position="179"/>
        <end position="190"/>
    </location>
</feature>
<feature type="compositionally biased region" description="Basic and acidic residues" evidence="8">
    <location>
        <begin position="23"/>
        <end position="44"/>
    </location>
</feature>
<dbReference type="Pfam" id="PF01400">
    <property type="entry name" value="Astacin"/>
    <property type="match status" value="1"/>
</dbReference>
<dbReference type="EC" id="3.4.24.-" evidence="7"/>
<evidence type="ECO:0000256" key="2">
    <source>
        <dbReference type="ARBA" id="ARBA00022723"/>
    </source>
</evidence>
<feature type="compositionally biased region" description="Basic residues" evidence="8">
    <location>
        <begin position="169"/>
        <end position="178"/>
    </location>
</feature>
<evidence type="ECO:0000256" key="4">
    <source>
        <dbReference type="ARBA" id="ARBA00022833"/>
    </source>
</evidence>
<dbReference type="AlphaFoldDB" id="A0A3R7N2X8"/>
<feature type="binding site" evidence="6">
    <location>
        <position position="280"/>
    </location>
    <ligand>
        <name>Zn(2+)</name>
        <dbReference type="ChEBI" id="CHEBI:29105"/>
        <note>catalytic</note>
    </ligand>
</feature>